<evidence type="ECO:0000259" key="11">
    <source>
        <dbReference type="PROSITE" id="PS50157"/>
    </source>
</evidence>
<dbReference type="FunFam" id="3.30.160.60:FF:001102">
    <property type="entry name" value="Transcription factor IIIA"/>
    <property type="match status" value="1"/>
</dbReference>
<dbReference type="GO" id="GO:0000978">
    <property type="term" value="F:RNA polymerase II cis-regulatory region sequence-specific DNA binding"/>
    <property type="evidence" value="ECO:0007669"/>
    <property type="project" value="TreeGrafter"/>
</dbReference>
<dbReference type="InterPro" id="IPR056436">
    <property type="entry name" value="Znf-C2H2_ZIC1-5/GLI1-3-like"/>
</dbReference>
<evidence type="ECO:0000256" key="5">
    <source>
        <dbReference type="ARBA" id="ARBA00022771"/>
    </source>
</evidence>
<dbReference type="FunFam" id="3.30.160.60:FF:000359">
    <property type="entry name" value="GLIS family zinc finger 2"/>
    <property type="match status" value="1"/>
</dbReference>
<name>A0A8B7PKJ0_HYAAZ</name>
<evidence type="ECO:0000256" key="9">
    <source>
        <dbReference type="PROSITE-ProRule" id="PRU00042"/>
    </source>
</evidence>
<feature type="compositionally biased region" description="Acidic residues" evidence="10">
    <location>
        <begin position="295"/>
        <end position="314"/>
    </location>
</feature>
<evidence type="ECO:0000256" key="6">
    <source>
        <dbReference type="ARBA" id="ARBA00022833"/>
    </source>
</evidence>
<dbReference type="SMART" id="SM00355">
    <property type="entry name" value="ZnF_C2H2"/>
    <property type="match status" value="5"/>
</dbReference>
<feature type="domain" description="C2H2-type" evidence="11">
    <location>
        <begin position="83"/>
        <end position="110"/>
    </location>
</feature>
<dbReference type="GO" id="GO:0000981">
    <property type="term" value="F:DNA-binding transcription factor activity, RNA polymerase II-specific"/>
    <property type="evidence" value="ECO:0007669"/>
    <property type="project" value="TreeGrafter"/>
</dbReference>
<evidence type="ECO:0000313" key="12">
    <source>
        <dbReference type="Proteomes" id="UP000694843"/>
    </source>
</evidence>
<organism evidence="12 13">
    <name type="scientific">Hyalella azteca</name>
    <name type="common">Amphipod</name>
    <dbReference type="NCBI Taxonomy" id="294128"/>
    <lineage>
        <taxon>Eukaryota</taxon>
        <taxon>Metazoa</taxon>
        <taxon>Ecdysozoa</taxon>
        <taxon>Arthropoda</taxon>
        <taxon>Crustacea</taxon>
        <taxon>Multicrustacea</taxon>
        <taxon>Malacostraca</taxon>
        <taxon>Eumalacostraca</taxon>
        <taxon>Peracarida</taxon>
        <taxon>Amphipoda</taxon>
        <taxon>Senticaudata</taxon>
        <taxon>Talitrida</taxon>
        <taxon>Talitroidea</taxon>
        <taxon>Hyalellidae</taxon>
        <taxon>Hyalella</taxon>
    </lineage>
</organism>
<dbReference type="RefSeq" id="XP_018026510.1">
    <property type="nucleotide sequence ID" value="XM_018171021.2"/>
</dbReference>
<sequence length="354" mass="39469">MTPDLPMSTEEQESRDFVCRWSGCGQDLESMDELVAHLTATHMATQQGGSYHCMWQGCSRDKGFNARYKMQIHIRTHTNERPFQCTECGKRFTRHENLRIHARTHTGEKPYVCGVPGCGKAYSNSSDRFKHSRTHQVDKPYECRHPGCGKRYTDPSSLRKHVKIYGHSSKKLEDPSVTAIPPLSISPLSSGSSSLGASPIPMTPTPPSLLQPSFFPNSNSSMGAVNISSQMTAAAWTVALQRYQSDMRQYQSASDSLRQYQTEMILRGSSSMSNMDINLATAGMMAYSPLSTTNNDEEDEQNQEEEDDEDEEGDDKDHVGMSMSGLMESSAALDLSMCTSPLDLSMPSSRRRYQ</sequence>
<dbReference type="GO" id="GO:0008270">
    <property type="term" value="F:zinc ion binding"/>
    <property type="evidence" value="ECO:0007669"/>
    <property type="project" value="UniProtKB-KW"/>
</dbReference>
<dbReference type="InterPro" id="IPR043359">
    <property type="entry name" value="GLI-like"/>
</dbReference>
<dbReference type="InterPro" id="IPR013087">
    <property type="entry name" value="Znf_C2H2_type"/>
</dbReference>
<keyword evidence="12" id="KW-1185">Reference proteome</keyword>
<dbReference type="GeneID" id="108681937"/>
<dbReference type="Pfam" id="PF00096">
    <property type="entry name" value="zf-C2H2"/>
    <property type="match status" value="3"/>
</dbReference>
<gene>
    <name evidence="13" type="primary">LOC108681937</name>
</gene>
<proteinExistence type="inferred from homology"/>
<dbReference type="KEGG" id="hazt:108681937"/>
<dbReference type="PANTHER" id="PTHR45718">
    <property type="entry name" value="TRANSCRIPTIONAL ACTIVATOR CUBITUS INTERRUPTUS"/>
    <property type="match status" value="1"/>
</dbReference>
<keyword evidence="8" id="KW-0539">Nucleus</keyword>
<dbReference type="PROSITE" id="PS00028">
    <property type="entry name" value="ZINC_FINGER_C2H2_1"/>
    <property type="match status" value="4"/>
</dbReference>
<feature type="domain" description="C2H2-type" evidence="11">
    <location>
        <begin position="17"/>
        <end position="47"/>
    </location>
</feature>
<dbReference type="PROSITE" id="PS50157">
    <property type="entry name" value="ZINC_FINGER_C2H2_2"/>
    <property type="match status" value="5"/>
</dbReference>
<keyword evidence="4" id="KW-0677">Repeat</keyword>
<dbReference type="Pfam" id="PF23561">
    <property type="entry name" value="zf-C2H2_15"/>
    <property type="match status" value="1"/>
</dbReference>
<dbReference type="Proteomes" id="UP000694843">
    <property type="component" value="Unplaced"/>
</dbReference>
<dbReference type="Gene3D" id="3.30.160.60">
    <property type="entry name" value="Classic Zinc Finger"/>
    <property type="match status" value="5"/>
</dbReference>
<keyword evidence="6" id="KW-0862">Zinc</keyword>
<dbReference type="FunFam" id="3.30.160.60:FF:002343">
    <property type="entry name" value="Zinc finger protein 33A"/>
    <property type="match status" value="1"/>
</dbReference>
<evidence type="ECO:0000256" key="8">
    <source>
        <dbReference type="ARBA" id="ARBA00023242"/>
    </source>
</evidence>
<comment type="subcellular location">
    <subcellularLocation>
        <location evidence="1">Nucleus</location>
    </subcellularLocation>
</comment>
<dbReference type="OrthoDB" id="3214149at2759"/>
<dbReference type="PANTHER" id="PTHR45718:SF8">
    <property type="entry name" value="GLIS FAMILY ZINC FINGER 2"/>
    <property type="match status" value="1"/>
</dbReference>
<comment type="similarity">
    <text evidence="2">Belongs to the GLI C2H2-type zinc-finger protein family.</text>
</comment>
<evidence type="ECO:0000256" key="4">
    <source>
        <dbReference type="ARBA" id="ARBA00022737"/>
    </source>
</evidence>
<dbReference type="InterPro" id="IPR036236">
    <property type="entry name" value="Znf_C2H2_sf"/>
</dbReference>
<feature type="domain" description="C2H2-type" evidence="11">
    <location>
        <begin position="141"/>
        <end position="172"/>
    </location>
</feature>
<accession>A0A8B7PKJ0</accession>
<protein>
    <submittedName>
        <fullName evidence="13">Zinc finger protein GLIS2</fullName>
    </submittedName>
</protein>
<evidence type="ECO:0000256" key="1">
    <source>
        <dbReference type="ARBA" id="ARBA00004123"/>
    </source>
</evidence>
<keyword evidence="7" id="KW-0238">DNA-binding</keyword>
<evidence type="ECO:0000256" key="2">
    <source>
        <dbReference type="ARBA" id="ARBA00010831"/>
    </source>
</evidence>
<evidence type="ECO:0000256" key="10">
    <source>
        <dbReference type="SAM" id="MobiDB-lite"/>
    </source>
</evidence>
<keyword evidence="3" id="KW-0479">Metal-binding</keyword>
<evidence type="ECO:0000313" key="13">
    <source>
        <dbReference type="RefSeq" id="XP_018026510.1"/>
    </source>
</evidence>
<evidence type="ECO:0000256" key="7">
    <source>
        <dbReference type="ARBA" id="ARBA00023125"/>
    </source>
</evidence>
<feature type="domain" description="C2H2-type" evidence="11">
    <location>
        <begin position="51"/>
        <end position="82"/>
    </location>
</feature>
<keyword evidence="5 9" id="KW-0863">Zinc-finger</keyword>
<dbReference type="GO" id="GO:0005634">
    <property type="term" value="C:nucleus"/>
    <property type="evidence" value="ECO:0007669"/>
    <property type="project" value="UniProtKB-SubCell"/>
</dbReference>
<feature type="domain" description="C2H2-type" evidence="11">
    <location>
        <begin position="111"/>
        <end position="140"/>
    </location>
</feature>
<dbReference type="AlphaFoldDB" id="A0A8B7PKJ0"/>
<evidence type="ECO:0000256" key="3">
    <source>
        <dbReference type="ARBA" id="ARBA00022723"/>
    </source>
</evidence>
<dbReference type="SUPFAM" id="SSF57667">
    <property type="entry name" value="beta-beta-alpha zinc fingers"/>
    <property type="match status" value="3"/>
</dbReference>
<reference evidence="13" key="1">
    <citation type="submission" date="2025-08" db="UniProtKB">
        <authorList>
            <consortium name="RefSeq"/>
        </authorList>
    </citation>
    <scope>IDENTIFICATION</scope>
    <source>
        <tissue evidence="13">Whole organism</tissue>
    </source>
</reference>
<feature type="region of interest" description="Disordered" evidence="10">
    <location>
        <begin position="289"/>
        <end position="354"/>
    </location>
</feature>